<proteinExistence type="inferred from homology"/>
<gene>
    <name evidence="11" type="ORF">SUNI508_10980</name>
</gene>
<evidence type="ECO:0000256" key="9">
    <source>
        <dbReference type="SAM" id="MobiDB-lite"/>
    </source>
</evidence>
<keyword evidence="4" id="KW-0378">Hydrolase</keyword>
<dbReference type="Pfam" id="PF00570">
    <property type="entry name" value="HRDC"/>
    <property type="match status" value="1"/>
</dbReference>
<keyword evidence="7" id="KW-0539">Nucleus</keyword>
<dbReference type="InterPro" id="IPR002562">
    <property type="entry name" value="3'-5'_exonuclease_dom"/>
</dbReference>
<evidence type="ECO:0000256" key="2">
    <source>
        <dbReference type="ARBA" id="ARBA00022552"/>
    </source>
</evidence>
<feature type="domain" description="HRDC" evidence="10">
    <location>
        <begin position="512"/>
        <end position="592"/>
    </location>
</feature>
<organism evidence="11 12">
    <name type="scientific">Seiridium unicorne</name>
    <dbReference type="NCBI Taxonomy" id="138068"/>
    <lineage>
        <taxon>Eukaryota</taxon>
        <taxon>Fungi</taxon>
        <taxon>Dikarya</taxon>
        <taxon>Ascomycota</taxon>
        <taxon>Pezizomycotina</taxon>
        <taxon>Sordariomycetes</taxon>
        <taxon>Xylariomycetidae</taxon>
        <taxon>Amphisphaeriales</taxon>
        <taxon>Sporocadaceae</taxon>
        <taxon>Seiridium</taxon>
    </lineage>
</organism>
<evidence type="ECO:0000256" key="3">
    <source>
        <dbReference type="ARBA" id="ARBA00022722"/>
    </source>
</evidence>
<dbReference type="Proteomes" id="UP001408356">
    <property type="component" value="Unassembled WGS sequence"/>
</dbReference>
<dbReference type="PANTHER" id="PTHR12124">
    <property type="entry name" value="POLYMYOSITIS/SCLERODERMA AUTOANTIGEN-RELATED"/>
    <property type="match status" value="1"/>
</dbReference>
<comment type="similarity">
    <text evidence="8">Belongs to the exosome component 10/RRP6 family.</text>
</comment>
<dbReference type="EMBL" id="JARVKF010000423">
    <property type="protein sequence ID" value="KAK9414697.1"/>
    <property type="molecule type" value="Genomic_DNA"/>
</dbReference>
<feature type="compositionally biased region" description="Basic residues" evidence="9">
    <location>
        <begin position="777"/>
        <end position="789"/>
    </location>
</feature>
<dbReference type="PROSITE" id="PS50967">
    <property type="entry name" value="HRDC"/>
    <property type="match status" value="1"/>
</dbReference>
<keyword evidence="12" id="KW-1185">Reference proteome</keyword>
<evidence type="ECO:0000313" key="12">
    <source>
        <dbReference type="Proteomes" id="UP001408356"/>
    </source>
</evidence>
<evidence type="ECO:0000256" key="4">
    <source>
        <dbReference type="ARBA" id="ARBA00022801"/>
    </source>
</evidence>
<comment type="caution">
    <text evidence="11">The sequence shown here is derived from an EMBL/GenBank/DDBJ whole genome shotgun (WGS) entry which is preliminary data.</text>
</comment>
<evidence type="ECO:0000256" key="1">
    <source>
        <dbReference type="ARBA" id="ARBA00004123"/>
    </source>
</evidence>
<feature type="compositionally biased region" description="Basic and acidic residues" evidence="9">
    <location>
        <begin position="790"/>
        <end position="808"/>
    </location>
</feature>
<keyword evidence="2" id="KW-0698">rRNA processing</keyword>
<dbReference type="SUPFAM" id="SSF47819">
    <property type="entry name" value="HRDC-like"/>
    <property type="match status" value="1"/>
</dbReference>
<evidence type="ECO:0000256" key="7">
    <source>
        <dbReference type="ARBA" id="ARBA00023242"/>
    </source>
</evidence>
<dbReference type="InterPro" id="IPR012337">
    <property type="entry name" value="RNaseH-like_sf"/>
</dbReference>
<evidence type="ECO:0000256" key="8">
    <source>
        <dbReference type="ARBA" id="ARBA00043957"/>
    </source>
</evidence>
<dbReference type="SMART" id="SM00341">
    <property type="entry name" value="HRDC"/>
    <property type="match status" value="1"/>
</dbReference>
<dbReference type="SMART" id="SM00474">
    <property type="entry name" value="35EXOc"/>
    <property type="match status" value="1"/>
</dbReference>
<protein>
    <submittedName>
        <fullName evidence="11">HRDC domain-containing protein</fullName>
    </submittedName>
</protein>
<dbReference type="InterPro" id="IPR049559">
    <property type="entry name" value="Rrp6p-like_exo"/>
</dbReference>
<dbReference type="SUPFAM" id="SSF53098">
    <property type="entry name" value="Ribonuclease H-like"/>
    <property type="match status" value="1"/>
</dbReference>
<dbReference type="Pfam" id="PF08066">
    <property type="entry name" value="PMC2NT"/>
    <property type="match status" value="1"/>
</dbReference>
<keyword evidence="5" id="KW-0271">Exosome</keyword>
<sequence length="874" mass="98892">MDSSQDFKSTQEKIQAALVKATRTSNSVAAEDLNFQRRSNPAAGEALDEASERLLALSTSLLKSATKGTSNVAPTLEDADDVDAHWSRIVDVIDTLLEKADTCLDEYTGLVKRKTAPTEEAGTLPKKPKTFTALDSSMRRANILKPQNAFQVKPDNLDRSAWKPLLTQKPHAVLPLEKSFGTLNNELDSTQYDYTIFLQHVYKFPLLPRPAPDLPPPSDEDVRKKIARKQRKMKATWKKMTTVWCANGKFRFKHPYETEILNLKYPDSVYRIADPIKYQPIESTAATFVNTFEGVLDMLVELKKAKEIAIDTEHHDFRTYNGLLSLMQISTRDKDWIVDTLQPWRHKLEVLNEVFADPNIVKVLHGAYMDIIWLQRDCGLYIVGLFDTFHAADTLGYPTRSLAYLLKRFVDFDADKKYQMADWRIRPIPEEMFYYARSDTHYLLYIYDLIRNELNEKSNPENAQENLMEHVLERSKETSLRRYERITYDVESGQGSMGWFNMLMKQSSGNFSREQFAVFRAVHKWRDDLARAEDESPMFTMSNQAIFDVSRRLPPDPKALLSLIPHASHPVKKRISELFKIVEKAKLEGTNGPSLTEFFSEKARDASNQGIGAVAKQVFPKLRENRGIDAILDTKDLVSEKSQLWGNVPISSRWEATTSINSKPGTQAFALPWATFLENASVAEVQPTMQDVTATQAPTTADEQIGVPTEDAEFTLKLGTKRKATEPIPHEESSEEEGEATPTAKRKSSDTIDGDEISVNDDEISINDTSEEEAKERARRKAAKKARKERQRDKVRASRAEGEQKQQPDEEEEPFDYSKAKPVLNAKRGAADGVAKGGKGKVFNPYAKLSAEGPKPGRRMHGEKPGKSATFKKL</sequence>
<dbReference type="Gene3D" id="1.10.150.80">
    <property type="entry name" value="HRDC domain"/>
    <property type="match status" value="1"/>
</dbReference>
<keyword evidence="6" id="KW-0269">Exonuclease</keyword>
<dbReference type="CDD" id="cd06147">
    <property type="entry name" value="Rrp6p_like_exo"/>
    <property type="match status" value="1"/>
</dbReference>
<evidence type="ECO:0000256" key="6">
    <source>
        <dbReference type="ARBA" id="ARBA00022839"/>
    </source>
</evidence>
<accession>A0ABR2UJA7</accession>
<evidence type="ECO:0000313" key="11">
    <source>
        <dbReference type="EMBL" id="KAK9414697.1"/>
    </source>
</evidence>
<dbReference type="InterPro" id="IPR045092">
    <property type="entry name" value="Rrp6-like"/>
</dbReference>
<dbReference type="InterPro" id="IPR036397">
    <property type="entry name" value="RNaseH_sf"/>
</dbReference>
<dbReference type="Pfam" id="PF01612">
    <property type="entry name" value="DNA_pol_A_exo1"/>
    <property type="match status" value="1"/>
</dbReference>
<name>A0ABR2UJA7_9PEZI</name>
<dbReference type="InterPro" id="IPR012588">
    <property type="entry name" value="Exosome-assoc_fac_Rrp6_N"/>
</dbReference>
<feature type="compositionally biased region" description="Basic and acidic residues" evidence="9">
    <location>
        <begin position="723"/>
        <end position="732"/>
    </location>
</feature>
<keyword evidence="3" id="KW-0540">Nuclease</keyword>
<feature type="region of interest" description="Disordered" evidence="9">
    <location>
        <begin position="696"/>
        <end position="874"/>
    </location>
</feature>
<dbReference type="InterPro" id="IPR044876">
    <property type="entry name" value="HRDC_dom_sf"/>
</dbReference>
<evidence type="ECO:0000256" key="5">
    <source>
        <dbReference type="ARBA" id="ARBA00022835"/>
    </source>
</evidence>
<dbReference type="PANTHER" id="PTHR12124:SF47">
    <property type="entry name" value="EXOSOME COMPONENT 10"/>
    <property type="match status" value="1"/>
</dbReference>
<evidence type="ECO:0000259" key="10">
    <source>
        <dbReference type="PROSITE" id="PS50967"/>
    </source>
</evidence>
<dbReference type="InterPro" id="IPR010997">
    <property type="entry name" value="HRDC-like_sf"/>
</dbReference>
<comment type="subcellular location">
    <subcellularLocation>
        <location evidence="1">Nucleus</location>
    </subcellularLocation>
</comment>
<reference evidence="11 12" key="1">
    <citation type="journal article" date="2024" name="J. Plant Pathol.">
        <title>Sequence and assembly of the genome of Seiridium unicorne, isolate CBS 538.82, causal agent of cypress canker disease.</title>
        <authorList>
            <person name="Scali E."/>
            <person name="Rocca G.D."/>
            <person name="Danti R."/>
            <person name="Garbelotto M."/>
            <person name="Barberini S."/>
            <person name="Baroncelli R."/>
            <person name="Emiliani G."/>
        </authorList>
    </citation>
    <scope>NUCLEOTIDE SEQUENCE [LARGE SCALE GENOMIC DNA]</scope>
    <source>
        <strain evidence="11 12">BM-138-508</strain>
    </source>
</reference>
<feature type="compositionally biased region" description="Acidic residues" evidence="9">
    <location>
        <begin position="752"/>
        <end position="773"/>
    </location>
</feature>
<dbReference type="InterPro" id="IPR002121">
    <property type="entry name" value="HRDC_dom"/>
</dbReference>
<dbReference type="Gene3D" id="3.30.420.10">
    <property type="entry name" value="Ribonuclease H-like superfamily/Ribonuclease H"/>
    <property type="match status" value="1"/>
</dbReference>